<reference evidence="1" key="1">
    <citation type="submission" date="2021-06" db="EMBL/GenBank/DDBJ databases">
        <authorList>
            <person name="Kallberg Y."/>
            <person name="Tangrot J."/>
            <person name="Rosling A."/>
        </authorList>
    </citation>
    <scope>NUCLEOTIDE SEQUENCE</scope>
    <source>
        <strain evidence="1">MA461A</strain>
    </source>
</reference>
<gene>
    <name evidence="1" type="ORF">RPERSI_LOCUS31041</name>
</gene>
<evidence type="ECO:0000313" key="2">
    <source>
        <dbReference type="Proteomes" id="UP000789920"/>
    </source>
</evidence>
<feature type="non-terminal residue" evidence="1">
    <location>
        <position position="201"/>
    </location>
</feature>
<dbReference type="EMBL" id="CAJVQC010123548">
    <property type="protein sequence ID" value="CAG8839428.1"/>
    <property type="molecule type" value="Genomic_DNA"/>
</dbReference>
<accession>A0ACA9SK72</accession>
<keyword evidence="2" id="KW-1185">Reference proteome</keyword>
<protein>
    <submittedName>
        <fullName evidence="1">12090_t:CDS:1</fullName>
    </submittedName>
</protein>
<organism evidence="1 2">
    <name type="scientific">Racocetra persica</name>
    <dbReference type="NCBI Taxonomy" id="160502"/>
    <lineage>
        <taxon>Eukaryota</taxon>
        <taxon>Fungi</taxon>
        <taxon>Fungi incertae sedis</taxon>
        <taxon>Mucoromycota</taxon>
        <taxon>Glomeromycotina</taxon>
        <taxon>Glomeromycetes</taxon>
        <taxon>Diversisporales</taxon>
        <taxon>Gigasporaceae</taxon>
        <taxon>Racocetra</taxon>
    </lineage>
</organism>
<dbReference type="Proteomes" id="UP000789920">
    <property type="component" value="Unassembled WGS sequence"/>
</dbReference>
<evidence type="ECO:0000313" key="1">
    <source>
        <dbReference type="EMBL" id="CAG8839428.1"/>
    </source>
</evidence>
<sequence>MAKCKHSEKIKELEIENALLRYNLDKIKDFTNVNSLGIKHIDYKKGKVIIDTNKTLYCWKCSKEINAGQICYECAGIDPEKGISAEAISSTMDGLREVQEKHAEQMKKAEKKKEPIILMDEYEKKDTPKEQPNSFKEFAESMNKVECVECKEKIALSSCDYDPARNKYTCHQCQKKLKEIEEQNKEAETQKKIKELGNKYG</sequence>
<name>A0ACA9SK72_9GLOM</name>
<comment type="caution">
    <text evidence="1">The sequence shown here is derived from an EMBL/GenBank/DDBJ whole genome shotgun (WGS) entry which is preliminary data.</text>
</comment>
<proteinExistence type="predicted"/>